<keyword evidence="4" id="KW-1185">Reference proteome</keyword>
<organism evidence="3 4">
    <name type="scientific">Henosepilachna vigintioctopunctata</name>
    <dbReference type="NCBI Taxonomy" id="420089"/>
    <lineage>
        <taxon>Eukaryota</taxon>
        <taxon>Metazoa</taxon>
        <taxon>Ecdysozoa</taxon>
        <taxon>Arthropoda</taxon>
        <taxon>Hexapoda</taxon>
        <taxon>Insecta</taxon>
        <taxon>Pterygota</taxon>
        <taxon>Neoptera</taxon>
        <taxon>Endopterygota</taxon>
        <taxon>Coleoptera</taxon>
        <taxon>Polyphaga</taxon>
        <taxon>Cucujiformia</taxon>
        <taxon>Coccinelloidea</taxon>
        <taxon>Coccinellidae</taxon>
        <taxon>Epilachninae</taxon>
        <taxon>Epilachnini</taxon>
        <taxon>Henosepilachna</taxon>
    </lineage>
</organism>
<evidence type="ECO:0000259" key="2">
    <source>
        <dbReference type="Pfam" id="PF08398"/>
    </source>
</evidence>
<feature type="domain" description="Phospholipase A2-like" evidence="2">
    <location>
        <begin position="32"/>
        <end position="93"/>
    </location>
</feature>
<keyword evidence="1" id="KW-1133">Transmembrane helix</keyword>
<sequence>MKNEMIDIRKSMNSMKKGGSFINSLIDKLPFELHLPTYQFCGPGTNLEKRLARGDIGINELDKACKEHDLAYSESKDFEKRRQADNILIQKASDILKSKEASRKEKAAALLVLVLMKAKTKIGMGAKRVSRKKSRKTRISVTPKRGGFLPILLPLLGAIGALGGGAASIAAAIDKARTNKTMLKETIRHNKQMEATKGKGLVRRKKRKGKGLYIGPYQWYQKNYQ</sequence>
<dbReference type="Gene3D" id="1.20.90.10">
    <property type="entry name" value="Phospholipase A2 domain"/>
    <property type="match status" value="1"/>
</dbReference>
<dbReference type="InterPro" id="IPR036444">
    <property type="entry name" value="PLipase_A2_dom_sf"/>
</dbReference>
<dbReference type="EMBL" id="JARQZJ010000046">
    <property type="protein sequence ID" value="KAK9878138.1"/>
    <property type="molecule type" value="Genomic_DNA"/>
</dbReference>
<proteinExistence type="predicted"/>
<dbReference type="GO" id="GO:0006644">
    <property type="term" value="P:phospholipid metabolic process"/>
    <property type="evidence" value="ECO:0007669"/>
    <property type="project" value="InterPro"/>
</dbReference>
<evidence type="ECO:0000313" key="3">
    <source>
        <dbReference type="EMBL" id="KAK9878138.1"/>
    </source>
</evidence>
<comment type="caution">
    <text evidence="3">The sequence shown here is derived from an EMBL/GenBank/DDBJ whole genome shotgun (WGS) entry which is preliminary data.</text>
</comment>
<protein>
    <recommendedName>
        <fullName evidence="2">Phospholipase A2-like domain-containing protein</fullName>
    </recommendedName>
</protein>
<dbReference type="AlphaFoldDB" id="A0AAW1U6E9"/>
<keyword evidence="1" id="KW-0812">Transmembrane</keyword>
<dbReference type="GO" id="GO:0004623">
    <property type="term" value="F:phospholipase A2 activity"/>
    <property type="evidence" value="ECO:0007669"/>
    <property type="project" value="InterPro"/>
</dbReference>
<dbReference type="InterPro" id="IPR013607">
    <property type="entry name" value="Phospholipase_A2-like"/>
</dbReference>
<feature type="transmembrane region" description="Helical" evidence="1">
    <location>
        <begin position="146"/>
        <end position="173"/>
    </location>
</feature>
<reference evidence="3 4" key="1">
    <citation type="submission" date="2023-03" db="EMBL/GenBank/DDBJ databases">
        <title>Genome insight into feeding habits of ladybird beetles.</title>
        <authorList>
            <person name="Li H.-S."/>
            <person name="Huang Y.-H."/>
            <person name="Pang H."/>
        </authorList>
    </citation>
    <scope>NUCLEOTIDE SEQUENCE [LARGE SCALE GENOMIC DNA]</scope>
    <source>
        <strain evidence="3">SYSU_2023b</strain>
        <tissue evidence="3">Whole body</tissue>
    </source>
</reference>
<name>A0AAW1U6E9_9CUCU</name>
<dbReference type="Proteomes" id="UP001431783">
    <property type="component" value="Unassembled WGS sequence"/>
</dbReference>
<evidence type="ECO:0000256" key="1">
    <source>
        <dbReference type="SAM" id="Phobius"/>
    </source>
</evidence>
<keyword evidence="1" id="KW-0472">Membrane</keyword>
<dbReference type="GO" id="GO:0005198">
    <property type="term" value="F:structural molecule activity"/>
    <property type="evidence" value="ECO:0007669"/>
    <property type="project" value="InterPro"/>
</dbReference>
<dbReference type="GO" id="GO:0050482">
    <property type="term" value="P:arachidonate secretion"/>
    <property type="evidence" value="ECO:0007669"/>
    <property type="project" value="InterPro"/>
</dbReference>
<gene>
    <name evidence="3" type="ORF">WA026_021154</name>
</gene>
<evidence type="ECO:0000313" key="4">
    <source>
        <dbReference type="Proteomes" id="UP001431783"/>
    </source>
</evidence>
<dbReference type="Pfam" id="PF08398">
    <property type="entry name" value="Phospholip_A2_4"/>
    <property type="match status" value="1"/>
</dbReference>
<accession>A0AAW1U6E9</accession>